<evidence type="ECO:0000256" key="2">
    <source>
        <dbReference type="ARBA" id="ARBA00022490"/>
    </source>
</evidence>
<keyword evidence="4 5" id="KW-0175">Coiled coil</keyword>
<dbReference type="InterPro" id="IPR051841">
    <property type="entry name" value="MT-Golgi_org_protein"/>
</dbReference>
<feature type="coiled-coil region" evidence="5">
    <location>
        <begin position="600"/>
        <end position="645"/>
    </location>
</feature>
<accession>A0A6G0IJH3</accession>
<gene>
    <name evidence="7" type="ORF">D5F01_LYC09055</name>
</gene>
<keyword evidence="8" id="KW-1185">Reference proteome</keyword>
<dbReference type="GO" id="GO:0005737">
    <property type="term" value="C:cytoplasm"/>
    <property type="evidence" value="ECO:0007669"/>
    <property type="project" value="UniProtKB-SubCell"/>
</dbReference>
<dbReference type="EMBL" id="REGW02000009">
    <property type="protein sequence ID" value="KAE8291698.1"/>
    <property type="molecule type" value="Genomic_DNA"/>
</dbReference>
<evidence type="ECO:0000313" key="8">
    <source>
        <dbReference type="Proteomes" id="UP000424527"/>
    </source>
</evidence>
<feature type="coiled-coil region" evidence="5">
    <location>
        <begin position="365"/>
        <end position="420"/>
    </location>
</feature>
<keyword evidence="3" id="KW-0597">Phosphoprotein</keyword>
<reference evidence="7 8" key="1">
    <citation type="submission" date="2019-07" db="EMBL/GenBank/DDBJ databases">
        <title>Chromosome genome assembly for large yellow croaker.</title>
        <authorList>
            <person name="Xiao S."/>
        </authorList>
    </citation>
    <scope>NUCLEOTIDE SEQUENCE [LARGE SCALE GENOMIC DNA]</scope>
    <source>
        <strain evidence="7">JMULYC20181020</strain>
        <tissue evidence="7">Muscle</tissue>
    </source>
</reference>
<dbReference type="Gene3D" id="1.20.5.170">
    <property type="match status" value="1"/>
</dbReference>
<feature type="compositionally biased region" description="Basic and acidic residues" evidence="6">
    <location>
        <begin position="334"/>
        <end position="348"/>
    </location>
</feature>
<feature type="compositionally biased region" description="Low complexity" evidence="6">
    <location>
        <begin position="270"/>
        <end position="279"/>
    </location>
</feature>
<feature type="region of interest" description="Disordered" evidence="6">
    <location>
        <begin position="334"/>
        <end position="357"/>
    </location>
</feature>
<evidence type="ECO:0000256" key="5">
    <source>
        <dbReference type="SAM" id="Coils"/>
    </source>
</evidence>
<protein>
    <submittedName>
        <fullName evidence="7">Golgin subfamily A member 3</fullName>
    </submittedName>
</protein>
<feature type="compositionally biased region" description="Basic residues" evidence="6">
    <location>
        <begin position="109"/>
        <end position="122"/>
    </location>
</feature>
<feature type="region of interest" description="Disordered" evidence="6">
    <location>
        <begin position="159"/>
        <end position="280"/>
    </location>
</feature>
<organism evidence="7 8">
    <name type="scientific">Larimichthys crocea</name>
    <name type="common">Large yellow croaker</name>
    <name type="synonym">Pseudosciaena crocea</name>
    <dbReference type="NCBI Taxonomy" id="215358"/>
    <lineage>
        <taxon>Eukaryota</taxon>
        <taxon>Metazoa</taxon>
        <taxon>Chordata</taxon>
        <taxon>Craniata</taxon>
        <taxon>Vertebrata</taxon>
        <taxon>Euteleostomi</taxon>
        <taxon>Actinopterygii</taxon>
        <taxon>Neopterygii</taxon>
        <taxon>Teleostei</taxon>
        <taxon>Neoteleostei</taxon>
        <taxon>Acanthomorphata</taxon>
        <taxon>Eupercaria</taxon>
        <taxon>Sciaenidae</taxon>
        <taxon>Larimichthys</taxon>
    </lineage>
</organism>
<evidence type="ECO:0000256" key="3">
    <source>
        <dbReference type="ARBA" id="ARBA00022553"/>
    </source>
</evidence>
<dbReference type="Proteomes" id="UP000424527">
    <property type="component" value="Unassembled WGS sequence"/>
</dbReference>
<keyword evidence="2" id="KW-0963">Cytoplasm</keyword>
<feature type="coiled-coil region" evidence="5">
    <location>
        <begin position="449"/>
        <end position="546"/>
    </location>
</feature>
<feature type="compositionally biased region" description="Basic residues" evidence="6">
    <location>
        <begin position="177"/>
        <end position="186"/>
    </location>
</feature>
<feature type="compositionally biased region" description="Low complexity" evidence="6">
    <location>
        <begin position="211"/>
        <end position="231"/>
    </location>
</feature>
<evidence type="ECO:0000256" key="6">
    <source>
        <dbReference type="SAM" id="MobiDB-lite"/>
    </source>
</evidence>
<evidence type="ECO:0000256" key="1">
    <source>
        <dbReference type="ARBA" id="ARBA00004496"/>
    </source>
</evidence>
<comment type="caution">
    <text evidence="7">The sequence shown here is derived from an EMBL/GenBank/DDBJ whole genome shotgun (WGS) entry which is preliminary data.</text>
</comment>
<evidence type="ECO:0000313" key="7">
    <source>
        <dbReference type="EMBL" id="KAE8291698.1"/>
    </source>
</evidence>
<dbReference type="PANTHER" id="PTHR18902">
    <property type="entry name" value="NUCLEAR MITOTIC APPARATUS PROTEIN 1-RELATED"/>
    <property type="match status" value="1"/>
</dbReference>
<dbReference type="AlphaFoldDB" id="A0A6G0IJH3"/>
<comment type="subcellular location">
    <subcellularLocation>
        <location evidence="1">Cytoplasm</location>
    </subcellularLocation>
</comment>
<proteinExistence type="predicted"/>
<sequence length="656" mass="73541">MELDTNESGAAQMEANANQETHVIKPKEAESILWTLKRNRKIKSWDTHKTQKGIFIMVLSVQMRCQTETDWQKASTSPANQKPSLEMENEERIRLEARRRLEEQLKQYRVQRHKERSHRSAPKNRPFSTLDPELMLHPEALPRANTVAMTKEYSFLRTSVPRGPKLGSLGIPPSKERKSRSPRPSKIHSLADYKSPENDGGGVRTADNTNSSLQSTISSVSTLSEVSVMSEGSTCETELQHGAPLQIGDNVSEIDGSESGTRPGNDGNDSDSSSYSSVSTRGTYGMLSAAVEQQRGPYTVEGKEIAPEAMGQFPSLQEVLQAASEEQHLLELEQEREGTAEPRSRRDSFSSSVSLESSVMGHDEMLQVLKEKMRLEGQLESLSSEANQALKEKTELQAQLATVNAQLQAKTEEAQFSQQKQSALTTEVSTLRQNTTQLEKAMVELQGSLESKNASLASLSNDLKVAEDQYNRLMGKVEEMQNTVASRDNTVQELRLQMGGLQSQLQQVQLERSTLQSRMKTSQAEIDSLQQVRQWYQQQLAMAQEARVRLQSEMANMQAGQMTQIGVVEHLKLENVTLSHQLTETQHRSIKDKERIAVQLQSIEADMLTQEANYKQIQDAKTMVEDDLQHRLDEFEEERERLLKLANTASSPGKGT</sequence>
<feature type="region of interest" description="Disordered" evidence="6">
    <location>
        <begin position="109"/>
        <end position="130"/>
    </location>
</feature>
<dbReference type="PANTHER" id="PTHR18902:SF26">
    <property type="entry name" value="GOLGIN SUBFAMILY A MEMBER 3"/>
    <property type="match status" value="1"/>
</dbReference>
<evidence type="ECO:0000256" key="4">
    <source>
        <dbReference type="ARBA" id="ARBA00023054"/>
    </source>
</evidence>
<name>A0A6G0IJH3_LARCR</name>